<dbReference type="EMBL" id="CBXV010000008">
    <property type="protein sequence ID" value="CDM66582.1"/>
    <property type="molecule type" value="Genomic_DNA"/>
</dbReference>
<evidence type="ECO:0000313" key="13">
    <source>
        <dbReference type="Proteomes" id="UP000031518"/>
    </source>
</evidence>
<reference evidence="12 13" key="1">
    <citation type="submission" date="2013-12" db="EMBL/GenBank/DDBJ databases">
        <authorList>
            <person name="Stott M."/>
        </authorList>
    </citation>
    <scope>NUCLEOTIDE SEQUENCE [LARGE SCALE GENOMIC DNA]</scope>
    <source>
        <strain evidence="12 13">K22</strain>
    </source>
</reference>
<evidence type="ECO:0000256" key="3">
    <source>
        <dbReference type="ARBA" id="ARBA00012737"/>
    </source>
</evidence>
<dbReference type="InterPro" id="IPR029055">
    <property type="entry name" value="Ntn_hydrolases_N"/>
</dbReference>
<accession>A0A0B6X0U0</accession>
<evidence type="ECO:0000256" key="2">
    <source>
        <dbReference type="ARBA" id="ARBA00005752"/>
    </source>
</evidence>
<evidence type="ECO:0000256" key="9">
    <source>
        <dbReference type="PIRSR" id="PIRSR001589-2"/>
    </source>
</evidence>
<dbReference type="GO" id="GO:0004066">
    <property type="term" value="F:asparagine synthase (glutamine-hydrolyzing) activity"/>
    <property type="evidence" value="ECO:0007669"/>
    <property type="project" value="UniProtKB-EC"/>
</dbReference>
<dbReference type="InterPro" id="IPR017932">
    <property type="entry name" value="GATase_2_dom"/>
</dbReference>
<dbReference type="SUPFAM" id="SSF52402">
    <property type="entry name" value="Adenine nucleotide alpha hydrolases-like"/>
    <property type="match status" value="1"/>
</dbReference>
<sequence>MCGICGVWEYASSDGARVGTSLIERMRDTMAHRGPDDAGCAILDEGRLGFGHRRLSIIDLSEAGHQPMRGCSHRDVWITFNGEIYNHLALREGLEARGHRYVSRTDTETIIHLYEEHGLEFVRHLDGDFAIALWDGESERLVLARDPLGVKPLYFHQSGGRLIFASEIKAILAHPQISADLDERALCDYLSFLTTPAPQTLFRGIRKLPAGHMLVCERDGTLRMERYWDALPKRALAERAEEEHIVEILRLLRASIRKRMMSDVPFGVFLSGGVDSSANVALMAEEMSQPVRTFTVGFREDEALNEFESARRIAKLFSTDHHEIVIGAREMADFLPRLIFHQDEPLADPVCVPLYYVARLAREANTPVVQVGEGSDEIFCGYANYVRHLRIHELFWRRAEKLPRALKRAAAALAVPALEATGSRPLGVELARRFGADEPLFWGGAIVFDECNKARLVTEKLNRALAGHATLDTISAHLSRIAAACPTVDYLARMTYLELKLRLPELLLMRVDKLTMATSVEARVPFLDQQLVEYAISLPQSLKVKDGIGKWILKRALERLLPREVLYQKKRGFGAPIRAWLQREATALLDEHLLHASLRRRELFDYGFIARMADEHRRGKRDWSFHLWSLLNLSLWYDRWIERRI</sequence>
<feature type="binding site" evidence="9">
    <location>
        <position position="296"/>
    </location>
    <ligand>
        <name>ATP</name>
        <dbReference type="ChEBI" id="CHEBI:30616"/>
    </ligand>
</feature>
<dbReference type="Gene3D" id="3.40.50.620">
    <property type="entry name" value="HUPs"/>
    <property type="match status" value="2"/>
</dbReference>
<dbReference type="PANTHER" id="PTHR43284">
    <property type="entry name" value="ASPARAGINE SYNTHETASE (GLUTAMINE-HYDROLYZING)"/>
    <property type="match status" value="1"/>
</dbReference>
<dbReference type="GO" id="GO:0005524">
    <property type="term" value="F:ATP binding"/>
    <property type="evidence" value="ECO:0007669"/>
    <property type="project" value="UniProtKB-KW"/>
</dbReference>
<keyword evidence="8" id="KW-0028">Amino-acid biosynthesis</keyword>
<dbReference type="Proteomes" id="UP000031518">
    <property type="component" value="Unassembled WGS sequence"/>
</dbReference>
<feature type="site" description="Important for beta-aspartyl-AMP intermediate formation" evidence="10">
    <location>
        <position position="373"/>
    </location>
</feature>
<dbReference type="EC" id="6.3.5.4" evidence="3"/>
<keyword evidence="13" id="KW-1185">Reference proteome</keyword>
<keyword evidence="4 9" id="KW-0547">Nucleotide-binding</keyword>
<keyword evidence="5 9" id="KW-0067">ATP-binding</keyword>
<keyword evidence="12" id="KW-0436">Ligase</keyword>
<dbReference type="OrthoDB" id="9763290at2"/>
<dbReference type="NCBIfam" id="TIGR01536">
    <property type="entry name" value="asn_synth_AEB"/>
    <property type="match status" value="1"/>
</dbReference>
<comment type="catalytic activity">
    <reaction evidence="7">
        <text>L-aspartate + L-glutamine + ATP + H2O = L-asparagine + L-glutamate + AMP + diphosphate + H(+)</text>
        <dbReference type="Rhea" id="RHEA:12228"/>
        <dbReference type="ChEBI" id="CHEBI:15377"/>
        <dbReference type="ChEBI" id="CHEBI:15378"/>
        <dbReference type="ChEBI" id="CHEBI:29985"/>
        <dbReference type="ChEBI" id="CHEBI:29991"/>
        <dbReference type="ChEBI" id="CHEBI:30616"/>
        <dbReference type="ChEBI" id="CHEBI:33019"/>
        <dbReference type="ChEBI" id="CHEBI:58048"/>
        <dbReference type="ChEBI" id="CHEBI:58359"/>
        <dbReference type="ChEBI" id="CHEBI:456215"/>
        <dbReference type="EC" id="6.3.5.4"/>
    </reaction>
</comment>
<dbReference type="InterPro" id="IPR006426">
    <property type="entry name" value="Asn_synth_AEB"/>
</dbReference>
<dbReference type="PIRSF" id="PIRSF001589">
    <property type="entry name" value="Asn_synthetase_glu-h"/>
    <property type="match status" value="1"/>
</dbReference>
<reference evidence="12 13" key="2">
    <citation type="submission" date="2015-01" db="EMBL/GenBank/DDBJ databases">
        <title>Complete genome sequence of Pyrinomonas methylaliphatogenes type strain K22T.</title>
        <authorList>
            <person name="Lee K.C.Y."/>
            <person name="Power J.F."/>
            <person name="Dunfield P.F."/>
            <person name="Morgan X.C."/>
            <person name="Huttenhower C."/>
            <person name="Stott M.B."/>
        </authorList>
    </citation>
    <scope>NUCLEOTIDE SEQUENCE [LARGE SCALE GENOMIC DNA]</scope>
    <source>
        <strain evidence="12 13">K22</strain>
    </source>
</reference>
<organism evidence="12 13">
    <name type="scientific">Pyrinomonas methylaliphatogenes</name>
    <dbReference type="NCBI Taxonomy" id="454194"/>
    <lineage>
        <taxon>Bacteria</taxon>
        <taxon>Pseudomonadati</taxon>
        <taxon>Acidobacteriota</taxon>
        <taxon>Blastocatellia</taxon>
        <taxon>Blastocatellales</taxon>
        <taxon>Pyrinomonadaceae</taxon>
        <taxon>Pyrinomonas</taxon>
    </lineage>
</organism>
<dbReference type="CDD" id="cd00712">
    <property type="entry name" value="AsnB"/>
    <property type="match status" value="1"/>
</dbReference>
<dbReference type="PROSITE" id="PS51278">
    <property type="entry name" value="GATASE_TYPE_2"/>
    <property type="match status" value="1"/>
</dbReference>
<name>A0A0B6X0U0_9BACT</name>
<evidence type="ECO:0000259" key="11">
    <source>
        <dbReference type="PROSITE" id="PS51278"/>
    </source>
</evidence>
<dbReference type="InterPro" id="IPR014729">
    <property type="entry name" value="Rossmann-like_a/b/a_fold"/>
</dbReference>
<evidence type="ECO:0000256" key="10">
    <source>
        <dbReference type="PIRSR" id="PIRSR001589-3"/>
    </source>
</evidence>
<dbReference type="Pfam" id="PF00733">
    <property type="entry name" value="Asn_synthase"/>
    <property type="match status" value="1"/>
</dbReference>
<dbReference type="GO" id="GO:0006529">
    <property type="term" value="P:asparagine biosynthetic process"/>
    <property type="evidence" value="ECO:0007669"/>
    <property type="project" value="UniProtKB-KW"/>
</dbReference>
<evidence type="ECO:0000313" key="12">
    <source>
        <dbReference type="EMBL" id="CDM66582.1"/>
    </source>
</evidence>
<dbReference type="InterPro" id="IPR001962">
    <property type="entry name" value="Asn_synthase"/>
</dbReference>
<dbReference type="SUPFAM" id="SSF56235">
    <property type="entry name" value="N-terminal nucleophile aminohydrolases (Ntn hydrolases)"/>
    <property type="match status" value="1"/>
</dbReference>
<gene>
    <name evidence="12" type="ORF">PYK22_02614</name>
</gene>
<evidence type="ECO:0000256" key="5">
    <source>
        <dbReference type="ARBA" id="ARBA00022840"/>
    </source>
</evidence>
<dbReference type="PANTHER" id="PTHR43284:SF1">
    <property type="entry name" value="ASPARAGINE SYNTHETASE"/>
    <property type="match status" value="1"/>
</dbReference>
<protein>
    <recommendedName>
        <fullName evidence="3">asparagine synthase (glutamine-hydrolyzing)</fullName>
        <ecNumber evidence="3">6.3.5.4</ecNumber>
    </recommendedName>
</protein>
<comment type="pathway">
    <text evidence="1">Amino-acid biosynthesis; L-asparagine biosynthesis; L-asparagine from L-aspartate (L-Gln route): step 1/1.</text>
</comment>
<evidence type="ECO:0000256" key="7">
    <source>
        <dbReference type="ARBA" id="ARBA00048741"/>
    </source>
</evidence>
<feature type="active site" description="For GATase activity" evidence="8">
    <location>
        <position position="2"/>
    </location>
</feature>
<evidence type="ECO:0000256" key="1">
    <source>
        <dbReference type="ARBA" id="ARBA00005187"/>
    </source>
</evidence>
<dbReference type="STRING" id="454194.PYK22_02614"/>
<dbReference type="AlphaFoldDB" id="A0A0B6X0U0"/>
<proteinExistence type="inferred from homology"/>
<evidence type="ECO:0000256" key="4">
    <source>
        <dbReference type="ARBA" id="ARBA00022741"/>
    </source>
</evidence>
<comment type="similarity">
    <text evidence="2">Belongs to the asparagine synthetase family.</text>
</comment>
<dbReference type="CDD" id="cd01991">
    <property type="entry name" value="Asn_synthase_B_C"/>
    <property type="match status" value="1"/>
</dbReference>
<dbReference type="Gene3D" id="3.60.20.10">
    <property type="entry name" value="Glutamine Phosphoribosylpyrophosphate, subunit 1, domain 1"/>
    <property type="match status" value="1"/>
</dbReference>
<dbReference type="InterPro" id="IPR051786">
    <property type="entry name" value="ASN_synthetase/amidase"/>
</dbReference>
<keyword evidence="8" id="KW-0061">Asparagine biosynthesis</keyword>
<dbReference type="RefSeq" id="WP_041977944.1">
    <property type="nucleotide sequence ID" value="NZ_CBXV010000008.1"/>
</dbReference>
<feature type="domain" description="Glutamine amidotransferase type-2" evidence="11">
    <location>
        <begin position="2"/>
        <end position="219"/>
    </location>
</feature>
<dbReference type="GO" id="GO:0005829">
    <property type="term" value="C:cytosol"/>
    <property type="evidence" value="ECO:0007669"/>
    <property type="project" value="TreeGrafter"/>
</dbReference>
<dbReference type="InterPro" id="IPR033738">
    <property type="entry name" value="AsnB_N"/>
</dbReference>
<evidence type="ECO:0000256" key="8">
    <source>
        <dbReference type="PIRSR" id="PIRSR001589-1"/>
    </source>
</evidence>
<feature type="binding site" evidence="9">
    <location>
        <position position="106"/>
    </location>
    <ligand>
        <name>L-glutamine</name>
        <dbReference type="ChEBI" id="CHEBI:58359"/>
    </ligand>
</feature>
<dbReference type="Pfam" id="PF13537">
    <property type="entry name" value="GATase_7"/>
    <property type="match status" value="1"/>
</dbReference>
<keyword evidence="6 8" id="KW-0315">Glutamine amidotransferase</keyword>
<evidence type="ECO:0000256" key="6">
    <source>
        <dbReference type="ARBA" id="ARBA00022962"/>
    </source>
</evidence>